<proteinExistence type="predicted"/>
<reference evidence="1 2" key="1">
    <citation type="journal article" date="2013" name="Front. Microbiol.">
        <title>Comparative genomic analyses of the cyanobacterium, Lyngbya aestuarii BL J, a powerful hydrogen producer.</title>
        <authorList>
            <person name="Kothari A."/>
            <person name="Vaughn M."/>
            <person name="Garcia-Pichel F."/>
        </authorList>
    </citation>
    <scope>NUCLEOTIDE SEQUENCE [LARGE SCALE GENOMIC DNA]</scope>
    <source>
        <strain evidence="1 2">BL J</strain>
    </source>
</reference>
<dbReference type="Gene3D" id="3.40.50.300">
    <property type="entry name" value="P-loop containing nucleotide triphosphate hydrolases"/>
    <property type="match status" value="1"/>
</dbReference>
<organism evidence="1 2">
    <name type="scientific">Lyngbya aestuarii BL J</name>
    <dbReference type="NCBI Taxonomy" id="1348334"/>
    <lineage>
        <taxon>Bacteria</taxon>
        <taxon>Bacillati</taxon>
        <taxon>Cyanobacteriota</taxon>
        <taxon>Cyanophyceae</taxon>
        <taxon>Oscillatoriophycideae</taxon>
        <taxon>Oscillatoriales</taxon>
        <taxon>Microcoleaceae</taxon>
        <taxon>Lyngbya</taxon>
    </lineage>
</organism>
<protein>
    <recommendedName>
        <fullName evidence="3">ATPase AAA-type core domain-containing protein</fullName>
    </recommendedName>
</protein>
<dbReference type="InterPro" id="IPR027417">
    <property type="entry name" value="P-loop_NTPase"/>
</dbReference>
<accession>U7QPV7</accession>
<dbReference type="RefSeq" id="WP_023064700.1">
    <property type="nucleotide sequence ID" value="NZ_AUZM01000005.1"/>
</dbReference>
<dbReference type="Proteomes" id="UP000017127">
    <property type="component" value="Unassembled WGS sequence"/>
</dbReference>
<keyword evidence="2" id="KW-1185">Reference proteome</keyword>
<comment type="caution">
    <text evidence="1">The sequence shown here is derived from an EMBL/GenBank/DDBJ whole genome shotgun (WGS) entry which is preliminary data.</text>
</comment>
<evidence type="ECO:0008006" key="3">
    <source>
        <dbReference type="Google" id="ProtNLM"/>
    </source>
</evidence>
<dbReference type="SUPFAM" id="SSF52540">
    <property type="entry name" value="P-loop containing nucleoside triphosphate hydrolases"/>
    <property type="match status" value="1"/>
</dbReference>
<dbReference type="EMBL" id="AUZM01000005">
    <property type="protein sequence ID" value="ERT09155.1"/>
    <property type="molecule type" value="Genomic_DNA"/>
</dbReference>
<evidence type="ECO:0000313" key="1">
    <source>
        <dbReference type="EMBL" id="ERT09155.1"/>
    </source>
</evidence>
<sequence>MDKKIKNKSQKKSDPIEDILEDLPLFKYLSEQKLKEKIVIPENNIENVDAKFYENQEENYFQETKKEKIKVNKKENLDDKHQSHSNQLFIPLTYEEAVQEVGNDIAKMSDFIVPVTDFEKQIIQVVNDIQYSGYILFLYGVSGIGKSTFISSLEWRKHIPIKQIKSINAGKLGSDKSNTKLKKLLQCITESARLFFEKSSKQDDKLCIIIDYLENLEDEDEKQVKGFFRDLNGLLRQYPILIVWPVTDRDDLENMNNLAKTFSSTMFHRRLPTLEFSGPPIEVYPEIAKKTIMFFNKGKNPSDFQLHNPDFNKLRKNYKAKNPEQQIIREYLKEVIGIWEQRTKRIEKMMENMPKPTEVWFIVCYPEAENVVAQFAKQSSDIVTEMWNADHQRLMAYTRDNQMGANWGSERLALAISGVLTTKIMYLPTNTLVSCIVSYAKDAGVPITEQSFQETGIPNSWFKKSSALDTLKRSPLYLQLSGKASKTGKRRSGTVEKSLERAKEPFEKINRTIVDESDKPFNNALCVALIDACDDLKDLSFACEKNHPIIQTIRPDILVEVKESKVQVKESKYICIEMYYTTKPAPNILAKYVLNKLNTYMNQLGIGRDKIFE</sequence>
<evidence type="ECO:0000313" key="2">
    <source>
        <dbReference type="Proteomes" id="UP000017127"/>
    </source>
</evidence>
<gene>
    <name evidence="1" type="ORF">M595_0795</name>
</gene>
<dbReference type="AlphaFoldDB" id="U7QPV7"/>
<dbReference type="PATRIC" id="fig|1348334.3.peg.778"/>
<name>U7QPV7_9CYAN</name>